<organism evidence="1 2">
    <name type="scientific">Trichoderma gamsii</name>
    <dbReference type="NCBI Taxonomy" id="398673"/>
    <lineage>
        <taxon>Eukaryota</taxon>
        <taxon>Fungi</taxon>
        <taxon>Dikarya</taxon>
        <taxon>Ascomycota</taxon>
        <taxon>Pezizomycotina</taxon>
        <taxon>Sordariomycetes</taxon>
        <taxon>Hypocreomycetidae</taxon>
        <taxon>Hypocreales</taxon>
        <taxon>Hypocreaceae</taxon>
        <taxon>Trichoderma</taxon>
    </lineage>
</organism>
<evidence type="ECO:0000313" key="2">
    <source>
        <dbReference type="Proteomes" id="UP000054821"/>
    </source>
</evidence>
<evidence type="ECO:0000313" key="1">
    <source>
        <dbReference type="EMBL" id="PON29407.1"/>
    </source>
</evidence>
<accession>A0A2P4ZYN1</accession>
<proteinExistence type="predicted"/>
<reference evidence="1 2" key="1">
    <citation type="journal article" date="2016" name="Genome Announc.">
        <title>Draft Whole-Genome Sequence of Trichoderma gamsii T6085, a Promising Biocontrol Agent of Fusarium Head Blight on Wheat.</title>
        <authorList>
            <person name="Baroncelli R."/>
            <person name="Zapparata A."/>
            <person name="Piaggeschi G."/>
            <person name="Sarrocco S."/>
            <person name="Vannacci G."/>
        </authorList>
    </citation>
    <scope>NUCLEOTIDE SEQUENCE [LARGE SCALE GENOMIC DNA]</scope>
    <source>
        <strain evidence="1 2">T6085</strain>
    </source>
</reference>
<dbReference type="AlphaFoldDB" id="A0A2P4ZYN1"/>
<name>A0A2P4ZYN1_9HYPO</name>
<dbReference type="Proteomes" id="UP000054821">
    <property type="component" value="Unassembled WGS sequence"/>
</dbReference>
<gene>
    <name evidence="1" type="ORF">TGAM01_v201656</name>
</gene>
<keyword evidence="2" id="KW-1185">Reference proteome</keyword>
<dbReference type="EMBL" id="JPDN02000004">
    <property type="protein sequence ID" value="PON29407.1"/>
    <property type="molecule type" value="Genomic_DNA"/>
</dbReference>
<comment type="caution">
    <text evidence="1">The sequence shown here is derived from an EMBL/GenBank/DDBJ whole genome shotgun (WGS) entry which is preliminary data.</text>
</comment>
<protein>
    <submittedName>
        <fullName evidence="1">Uncharacterized protein</fullName>
    </submittedName>
</protein>
<dbReference type="GeneID" id="36347339"/>
<dbReference type="RefSeq" id="XP_024406422.1">
    <property type="nucleotide sequence ID" value="XM_024548811.1"/>
</dbReference>
<sequence length="163" mass="17604">MLIARENEYRRRNSRILPSRSSSIIITFLLFDGKRASHQDACCCVGLCACDDPAPAANQTPATSASLPHCACFFTLSHAVLVLSGRCHRLKPTWGTADEQGPVVLFGLKAGSRKLEAFLPAQRCSFPLVPARCCATAHIANHHAACSQITNFIFPLVADIAVL</sequence>